<sequence>MRYNRRHFIENSLVVTTALLLPALDIFGSPKLVSNKLEKGFALKIMAPYWGFDGSVTDFCKQAKKDGYDGIEILWPSAIAQQKELFMALKTYQLTAGFLCRGDEPLPDSNFTTFKKVIIAAAENKYQQPLYINVHSGRDFFTYEQNKQFIDFTVSYSKKTGVPIYHETHRSRMLYSAPAALPYLQKNPDLRLTLDISHWCNVSESLLEDQPATVELAISRTDHVHSRIGHAEGPQVSDPRAPEWKAEVAAHFAWWDKVVDLKKEQGKILTMLTEFGPPSYMPTIPFTNRPVADQWEINVYMMQLWKKRYL</sequence>
<dbReference type="Proteomes" id="UP000249754">
    <property type="component" value="Unassembled WGS sequence"/>
</dbReference>
<evidence type="ECO:0008006" key="3">
    <source>
        <dbReference type="Google" id="ProtNLM"/>
    </source>
</evidence>
<organism evidence="1 2">
    <name type="scientific">Pedobacter cryoconitis</name>
    <dbReference type="NCBI Taxonomy" id="188932"/>
    <lineage>
        <taxon>Bacteria</taxon>
        <taxon>Pseudomonadati</taxon>
        <taxon>Bacteroidota</taxon>
        <taxon>Sphingobacteriia</taxon>
        <taxon>Sphingobacteriales</taxon>
        <taxon>Sphingobacteriaceae</taxon>
        <taxon>Pedobacter</taxon>
    </lineage>
</organism>
<reference evidence="1 2" key="1">
    <citation type="submission" date="2018-06" db="EMBL/GenBank/DDBJ databases">
        <title>Genomic Encyclopedia of Archaeal and Bacterial Type Strains, Phase II (KMG-II): from individual species to whole genera.</title>
        <authorList>
            <person name="Goeker M."/>
        </authorList>
    </citation>
    <scope>NUCLEOTIDE SEQUENCE [LARGE SCALE GENOMIC DNA]</scope>
    <source>
        <strain evidence="1 2">DSM 14825</strain>
    </source>
</reference>
<dbReference type="EMBL" id="QLLR01000019">
    <property type="protein sequence ID" value="RAJ28134.1"/>
    <property type="molecule type" value="Genomic_DNA"/>
</dbReference>
<evidence type="ECO:0000313" key="1">
    <source>
        <dbReference type="EMBL" id="RAJ28134.1"/>
    </source>
</evidence>
<dbReference type="InterPro" id="IPR036237">
    <property type="entry name" value="Xyl_isomerase-like_sf"/>
</dbReference>
<proteinExistence type="predicted"/>
<comment type="caution">
    <text evidence="1">The sequence shown here is derived from an EMBL/GenBank/DDBJ whole genome shotgun (WGS) entry which is preliminary data.</text>
</comment>
<dbReference type="SUPFAM" id="SSF51658">
    <property type="entry name" value="Xylose isomerase-like"/>
    <property type="match status" value="1"/>
</dbReference>
<gene>
    <name evidence="1" type="ORF">LY11_03454</name>
</gene>
<name>A0A327SJQ4_9SPHI</name>
<protein>
    <recommendedName>
        <fullName evidence="3">Sugar phosphate isomerase/epimerase</fullName>
    </recommendedName>
</protein>
<dbReference type="AlphaFoldDB" id="A0A327SJQ4"/>
<evidence type="ECO:0000313" key="2">
    <source>
        <dbReference type="Proteomes" id="UP000249754"/>
    </source>
</evidence>
<dbReference type="Gene3D" id="3.20.20.150">
    <property type="entry name" value="Divalent-metal-dependent TIM barrel enzymes"/>
    <property type="match status" value="1"/>
</dbReference>
<dbReference type="OrthoDB" id="2555274at2"/>
<dbReference type="RefSeq" id="WP_111634869.1">
    <property type="nucleotide sequence ID" value="NZ_QLLR01000019.1"/>
</dbReference>
<accession>A0A327SJQ4</accession>